<sequence>MIVNNAVIAHLGVELLWIVVWLSLPTVAAASIVGVLISLIQAVTQIQDQTVPFLIKLVVVSIVLVMTYNWMGNSLINYTNLIFQQINR</sequence>
<evidence type="ECO:0000313" key="16">
    <source>
        <dbReference type="EMBL" id="HAB3925440.1"/>
    </source>
</evidence>
<dbReference type="EMBL" id="DAAFZM010000033">
    <property type="protein sequence ID" value="HAB2186848.1"/>
    <property type="molecule type" value="Genomic_DNA"/>
</dbReference>
<dbReference type="EMBL" id="DAAGVL010000034">
    <property type="protein sequence ID" value="HAB4721659.1"/>
    <property type="molecule type" value="Genomic_DNA"/>
</dbReference>
<evidence type="ECO:0000313" key="9">
    <source>
        <dbReference type="EMBL" id="HAB1776740.1"/>
    </source>
</evidence>
<keyword evidence="6 7" id="KW-0472">Membrane</keyword>
<dbReference type="PANTHER" id="PTHR34040:SF4">
    <property type="entry name" value="SECRETION SYSTEM APPARATUS PROTEIN SSAS"/>
    <property type="match status" value="1"/>
</dbReference>
<dbReference type="EMBL" id="DAAHFA010000008">
    <property type="protein sequence ID" value="HAB5841067.1"/>
    <property type="molecule type" value="Genomic_DNA"/>
</dbReference>
<evidence type="ECO:0000313" key="26">
    <source>
        <dbReference type="EMBL" id="HAB5480516.1"/>
    </source>
</evidence>
<accession>A0A5Y1Y2E5</accession>
<evidence type="ECO:0000313" key="14">
    <source>
        <dbReference type="EMBL" id="HAB2326941.1"/>
    </source>
</evidence>
<protein>
    <submittedName>
        <fullName evidence="8">EscS/YscS/HrcS family type III secretion system export apparatus protein</fullName>
    </submittedName>
    <submittedName>
        <fullName evidence="34">Type III secretion system export apparatus subunit SctS</fullName>
    </submittedName>
</protein>
<evidence type="ECO:0000313" key="17">
    <source>
        <dbReference type="EMBL" id="HAB3979887.1"/>
    </source>
</evidence>
<keyword evidence="3" id="KW-1003">Cell membrane</keyword>
<dbReference type="EMBL" id="DAAMII010000002">
    <property type="protein sequence ID" value="HAC6763667.1"/>
    <property type="molecule type" value="Genomic_DNA"/>
</dbReference>
<organism evidence="8">
    <name type="scientific">Salmonella diarizonae</name>
    <dbReference type="NCBI Taxonomy" id="59204"/>
    <lineage>
        <taxon>Bacteria</taxon>
        <taxon>Pseudomonadati</taxon>
        <taxon>Pseudomonadota</taxon>
        <taxon>Gammaproteobacteria</taxon>
        <taxon>Enterobacterales</taxon>
        <taxon>Enterobacteriaceae</taxon>
        <taxon>Salmonella</taxon>
    </lineage>
</organism>
<evidence type="ECO:0000256" key="4">
    <source>
        <dbReference type="ARBA" id="ARBA00022692"/>
    </source>
</evidence>
<dbReference type="AlphaFoldDB" id="A0A5Y1Y2E5"/>
<dbReference type="EMBL" id="DAAFXY010000045">
    <property type="protein sequence ID" value="HAB1979649.1"/>
    <property type="molecule type" value="Genomic_DNA"/>
</dbReference>
<dbReference type="EMBL" id="DAAGVM010000237">
    <property type="protein sequence ID" value="HAB4726426.1"/>
    <property type="molecule type" value="Genomic_DNA"/>
</dbReference>
<dbReference type="Proteomes" id="UP000885362">
    <property type="component" value="Unassembled WGS sequence"/>
</dbReference>
<evidence type="ECO:0000313" key="21">
    <source>
        <dbReference type="EMBL" id="HAB4675407.1"/>
    </source>
</evidence>
<evidence type="ECO:0000256" key="2">
    <source>
        <dbReference type="ARBA" id="ARBA00006156"/>
    </source>
</evidence>
<evidence type="ECO:0000313" key="15">
    <source>
        <dbReference type="EMBL" id="HAB3841017.1"/>
    </source>
</evidence>
<feature type="transmembrane region" description="Helical" evidence="7">
    <location>
        <begin position="15"/>
        <end position="39"/>
    </location>
</feature>
<evidence type="ECO:0000313" key="32">
    <source>
        <dbReference type="EMBL" id="HAE1650445.1"/>
    </source>
</evidence>
<dbReference type="EMBL" id="DAAGPC010000072">
    <property type="protein sequence ID" value="HAB3979887.1"/>
    <property type="molecule type" value="Genomic_DNA"/>
</dbReference>
<dbReference type="EMBL" id="RSHK01000025">
    <property type="protein sequence ID" value="MIE71865.1"/>
    <property type="molecule type" value="Genomic_DNA"/>
</dbReference>
<evidence type="ECO:0000313" key="31">
    <source>
        <dbReference type="EMBL" id="HAE1597079.1"/>
    </source>
</evidence>
<dbReference type="EMBL" id="DAAFYE010000067">
    <property type="protein sequence ID" value="HAB1993572.1"/>
    <property type="molecule type" value="Genomic_DNA"/>
</dbReference>
<evidence type="ECO:0000256" key="1">
    <source>
        <dbReference type="ARBA" id="ARBA00004651"/>
    </source>
</evidence>
<evidence type="ECO:0000313" key="27">
    <source>
        <dbReference type="EMBL" id="HAB5841067.1"/>
    </source>
</evidence>
<dbReference type="EMBL" id="DAAFWY010000002">
    <property type="protein sequence ID" value="HAB1845541.1"/>
    <property type="molecule type" value="Genomic_DNA"/>
</dbReference>
<dbReference type="EMBL" id="DAAGOS010000073">
    <property type="protein sequence ID" value="HAB3925440.1"/>
    <property type="molecule type" value="Genomic_DNA"/>
</dbReference>
<reference evidence="9" key="4">
    <citation type="submission" date="2019-10" db="EMBL/GenBank/DDBJ databases">
        <authorList>
            <consortium name="NCBI Pathogen Detection Project"/>
        </authorList>
    </citation>
    <scope>NUCLEOTIDE SEQUENCE</scope>
    <source>
        <strain evidence="28">11-1391</strain>
        <strain evidence="9">Salmonella enterica</strain>
    </source>
</reference>
<gene>
    <name evidence="34" type="primary">sctS</name>
    <name evidence="34" type="ORF">ABB53_017860</name>
    <name evidence="8" type="ORF">CTQ69_03680</name>
    <name evidence="33" type="ORF">EL06_21195</name>
    <name evidence="28" type="ORF">G0D47_02955</name>
    <name evidence="29" type="ORF">G2916_22740</name>
    <name evidence="32" type="ORF">G2974_19075</name>
    <name evidence="31" type="ORF">G2997_21090</name>
    <name evidence="30" type="ORF">G3A00_04930</name>
    <name evidence="24" type="ORF">GB016_18725</name>
    <name evidence="11" type="ORF">GB034_16685</name>
    <name evidence="12" type="ORF">GB088_21035</name>
    <name evidence="26" type="ORF">GB236_22050</name>
    <name evidence="27" type="ORF">GB246_09485</name>
    <name evidence="14" type="ORF">GB337_18510</name>
    <name evidence="13" type="ORF">GB348_19930</name>
    <name evidence="25" type="ORF">GBS30_21415</name>
    <name evidence="16" type="ORF">GBV97_19095</name>
    <name evidence="15" type="ORF">GBW00_03125</name>
    <name evidence="17" type="ORF">GBX19_20550</name>
    <name evidence="9" type="ORF">GBY11_14585</name>
    <name evidence="18" type="ORF">GBY15_21200</name>
    <name evidence="19" type="ORF">GBY49_19190</name>
    <name evidence="20" type="ORF">GBZ04_18985</name>
    <name evidence="10" type="ORF">GBZ10_03295</name>
    <name evidence="21" type="ORF">GBZ12_16570</name>
    <name evidence="22" type="ORF">GBZ37_20050</name>
    <name evidence="23" type="ORF">GBZ41_22560</name>
</gene>
<dbReference type="PRINTS" id="PR00952">
    <property type="entry name" value="TYPE3IMQPROT"/>
</dbReference>
<evidence type="ECO:0000313" key="13">
    <source>
        <dbReference type="EMBL" id="HAB2186848.1"/>
    </source>
</evidence>
<dbReference type="EMBL" id="CP075144">
    <property type="protein sequence ID" value="QWJ68598.1"/>
    <property type="molecule type" value="Genomic_DNA"/>
</dbReference>
<evidence type="ECO:0000313" key="23">
    <source>
        <dbReference type="EMBL" id="HAB4726426.1"/>
    </source>
</evidence>
<dbReference type="EMBL" id="DAAQZP010000075">
    <property type="protein sequence ID" value="HAE1597079.1"/>
    <property type="molecule type" value="Genomic_DNA"/>
</dbReference>
<evidence type="ECO:0000313" key="19">
    <source>
        <dbReference type="EMBL" id="HAB4458414.1"/>
    </source>
</evidence>
<dbReference type="EMBL" id="DAAHCF010000248">
    <property type="protein sequence ID" value="HAB5480516.1"/>
    <property type="molecule type" value="Genomic_DNA"/>
</dbReference>
<reference evidence="8" key="2">
    <citation type="submission" date="2018-08" db="EMBL/GenBank/DDBJ databases">
        <authorList>
            <person name="Ashton P.M."/>
            <person name="Dallman T."/>
            <person name="Nair S."/>
            <person name="De Pinna E."/>
            <person name="Peters T."/>
            <person name="Grant K."/>
        </authorList>
    </citation>
    <scope>NUCLEOTIDE SEQUENCE [LARGE SCALE GENOMIC DNA]</scope>
    <source>
        <strain evidence="8">294779</strain>
    </source>
</reference>
<evidence type="ECO:0000313" key="11">
    <source>
        <dbReference type="EMBL" id="HAB1979649.1"/>
    </source>
</evidence>
<evidence type="ECO:0000313" key="25">
    <source>
        <dbReference type="EMBL" id="HAB5332121.1"/>
    </source>
</evidence>
<dbReference type="EMBL" id="DAAGQE010000063">
    <property type="protein sequence ID" value="HAB4102118.1"/>
    <property type="molecule type" value="Genomic_DNA"/>
</dbReference>
<dbReference type="InterPro" id="IPR006306">
    <property type="entry name" value="T3SS_HrpO"/>
</dbReference>
<name>A0A5Y1Y2E5_SALDZ</name>
<dbReference type="InterPro" id="IPR002191">
    <property type="entry name" value="Bac_export_3"/>
</dbReference>
<feature type="transmembrane region" description="Helical" evidence="7">
    <location>
        <begin position="51"/>
        <end position="71"/>
    </location>
</feature>
<dbReference type="EMBL" id="DAAQXJ010000222">
    <property type="protein sequence ID" value="HAE1267232.1"/>
    <property type="molecule type" value="Genomic_DNA"/>
</dbReference>
<comment type="similarity">
    <text evidence="2">Belongs to the FliQ/MopD/SpaQ family.</text>
</comment>
<proteinExistence type="inferred from homology"/>
<dbReference type="Pfam" id="PF01313">
    <property type="entry name" value="Bac_export_3"/>
    <property type="match status" value="1"/>
</dbReference>
<evidence type="ECO:0000313" key="18">
    <source>
        <dbReference type="EMBL" id="HAB4102118.1"/>
    </source>
</evidence>
<dbReference type="EMBL" id="DAAHAQ010000285">
    <property type="protein sequence ID" value="HAB5332121.1"/>
    <property type="molecule type" value="Genomic_DNA"/>
</dbReference>
<reference evidence="34" key="5">
    <citation type="submission" date="2021-05" db="EMBL/GenBank/DDBJ databases">
        <title>Whole genome PacBio Sequel sequence of Salmonella enterica subsp. enterica.</title>
        <authorList>
            <person name="Hoffmann M."/>
            <person name="Balkey M."/>
            <person name="Luo Y."/>
        </authorList>
    </citation>
    <scope>NUCLEOTIDE SEQUENCE</scope>
    <source>
        <strain evidence="34">CFSAN030538</strain>
    </source>
</reference>
<evidence type="ECO:0000313" key="33">
    <source>
        <dbReference type="EMBL" id="MIE71865.1"/>
    </source>
</evidence>
<evidence type="ECO:0000313" key="8">
    <source>
        <dbReference type="EMBL" id="ECC3913168.1"/>
    </source>
</evidence>
<evidence type="ECO:0000313" key="30">
    <source>
        <dbReference type="EMBL" id="HAE1473356.1"/>
    </source>
</evidence>
<reference evidence="9" key="1">
    <citation type="journal article" date="2018" name="Genome Biol.">
        <title>SKESA: strategic k-mer extension for scrupulous assemblies.</title>
        <authorList>
            <person name="Souvorov A."/>
            <person name="Agarwala R."/>
            <person name="Lipman D.J."/>
        </authorList>
    </citation>
    <scope>NUCLEOTIDE SEQUENCE</scope>
    <source>
        <strain evidence="28">11-1391</strain>
        <strain evidence="9">Salmonella enterica</strain>
    </source>
</reference>
<evidence type="ECO:0000256" key="6">
    <source>
        <dbReference type="ARBA" id="ARBA00023136"/>
    </source>
</evidence>
<dbReference type="GO" id="GO:0005886">
    <property type="term" value="C:plasma membrane"/>
    <property type="evidence" value="ECO:0007669"/>
    <property type="project" value="UniProtKB-SubCell"/>
</dbReference>
<evidence type="ECO:0000256" key="5">
    <source>
        <dbReference type="ARBA" id="ARBA00022989"/>
    </source>
</evidence>
<dbReference type="EMBL" id="DAAFWI010000021">
    <property type="protein sequence ID" value="HAB1776740.1"/>
    <property type="molecule type" value="Genomic_DNA"/>
</dbReference>
<evidence type="ECO:0000256" key="7">
    <source>
        <dbReference type="SAM" id="Phobius"/>
    </source>
</evidence>
<dbReference type="RefSeq" id="WP_088734314.1">
    <property type="nucleotide sequence ID" value="NZ_DACWWF010000039.1"/>
</dbReference>
<dbReference type="GO" id="GO:0009306">
    <property type="term" value="P:protein secretion"/>
    <property type="evidence" value="ECO:0007669"/>
    <property type="project" value="InterPro"/>
</dbReference>
<dbReference type="EMBL" id="AAIBIC010000003">
    <property type="protein sequence ID" value="ECC3913168.1"/>
    <property type="molecule type" value="Genomic_DNA"/>
</dbReference>
<dbReference type="NCBIfam" id="TIGR01403">
    <property type="entry name" value="fliQ_rel_III"/>
    <property type="match status" value="1"/>
</dbReference>
<dbReference type="EMBL" id="DAAQZS010000003">
    <property type="protein sequence ID" value="HAE1473356.1"/>
    <property type="molecule type" value="Genomic_DNA"/>
</dbReference>
<keyword evidence="5 7" id="KW-1133">Transmembrane helix</keyword>
<reference evidence="33" key="3">
    <citation type="submission" date="2018-08" db="EMBL/GenBank/DDBJ databases">
        <authorList>
            <consortium name="GenomeTrakr network: Whole genome sequencing for foodborne pathogen traceback"/>
        </authorList>
    </citation>
    <scope>NUCLEOTIDE SEQUENCE [LARGE SCALE GENOMIC DNA]</scope>
    <source>
        <strain evidence="34">CFSAN030538</strain>
        <strain evidence="33">FMA0132</strain>
    </source>
</reference>
<evidence type="ECO:0000313" key="24">
    <source>
        <dbReference type="EMBL" id="HAB5018520.1"/>
    </source>
</evidence>
<dbReference type="PIRSF" id="PIRSF004669">
    <property type="entry name" value="FliQ"/>
    <property type="match status" value="1"/>
</dbReference>
<dbReference type="EMBL" id="DAAGNY010000002">
    <property type="protein sequence ID" value="HAB3841017.1"/>
    <property type="molecule type" value="Genomic_DNA"/>
</dbReference>
<evidence type="ECO:0000256" key="3">
    <source>
        <dbReference type="ARBA" id="ARBA00022475"/>
    </source>
</evidence>
<comment type="subcellular location">
    <subcellularLocation>
        <location evidence="1">Cell membrane</location>
        <topology evidence="1">Multi-pass membrane protein</topology>
    </subcellularLocation>
</comment>
<dbReference type="EMBL" id="DAAGBA010000075">
    <property type="protein sequence ID" value="HAB2326941.1"/>
    <property type="molecule type" value="Genomic_DNA"/>
</dbReference>
<dbReference type="EMBL" id="DAAGVB010000051">
    <property type="protein sequence ID" value="HAB4675407.1"/>
    <property type="molecule type" value="Genomic_DNA"/>
</dbReference>
<evidence type="ECO:0000313" key="29">
    <source>
        <dbReference type="EMBL" id="HAE1267232.1"/>
    </source>
</evidence>
<dbReference type="EMBL" id="DAAGTH010000042">
    <property type="protein sequence ID" value="HAB4466738.1"/>
    <property type="molecule type" value="Genomic_DNA"/>
</dbReference>
<evidence type="ECO:0000313" key="10">
    <source>
        <dbReference type="EMBL" id="HAB1845541.1"/>
    </source>
</evidence>
<evidence type="ECO:0000313" key="20">
    <source>
        <dbReference type="EMBL" id="HAB4466738.1"/>
    </source>
</evidence>
<dbReference type="EMBL" id="DAAGXW010000026">
    <property type="protein sequence ID" value="HAB5018520.1"/>
    <property type="molecule type" value="Genomic_DNA"/>
</dbReference>
<dbReference type="PANTHER" id="PTHR34040">
    <property type="entry name" value="FLAGELLAR BIOSYNTHETIC PROTEIN FLIQ"/>
    <property type="match status" value="1"/>
</dbReference>
<evidence type="ECO:0000313" key="28">
    <source>
        <dbReference type="EMBL" id="HAC6763667.1"/>
    </source>
</evidence>
<evidence type="ECO:0000313" key="34">
    <source>
        <dbReference type="EMBL" id="QWJ68598.1"/>
    </source>
</evidence>
<evidence type="ECO:0000313" key="12">
    <source>
        <dbReference type="EMBL" id="HAB1993572.1"/>
    </source>
</evidence>
<dbReference type="EMBL" id="DAARAS010000075">
    <property type="protein sequence ID" value="HAE1650445.1"/>
    <property type="molecule type" value="Genomic_DNA"/>
</dbReference>
<dbReference type="Proteomes" id="UP000839735">
    <property type="component" value="Unassembled WGS sequence"/>
</dbReference>
<evidence type="ECO:0000313" key="22">
    <source>
        <dbReference type="EMBL" id="HAB4721659.1"/>
    </source>
</evidence>
<dbReference type="EMBL" id="DAAGTE010000079">
    <property type="protein sequence ID" value="HAB4458414.1"/>
    <property type="molecule type" value="Genomic_DNA"/>
</dbReference>
<keyword evidence="4 7" id="KW-0812">Transmembrane</keyword>